<dbReference type="Pfam" id="PF01042">
    <property type="entry name" value="Ribonuc_L-PSP"/>
    <property type="match status" value="1"/>
</dbReference>
<dbReference type="AlphaFoldDB" id="A0A2R4M4M3"/>
<dbReference type="EMBL" id="CP028475">
    <property type="protein sequence ID" value="AVW91992.1"/>
    <property type="molecule type" value="Genomic_DNA"/>
</dbReference>
<organism evidence="1 2">
    <name type="scientific">Celeribacter baekdonensis</name>
    <dbReference type="NCBI Taxonomy" id="875171"/>
    <lineage>
        <taxon>Bacteria</taxon>
        <taxon>Pseudomonadati</taxon>
        <taxon>Pseudomonadota</taxon>
        <taxon>Alphaproteobacteria</taxon>
        <taxon>Rhodobacterales</taxon>
        <taxon>Roseobacteraceae</taxon>
        <taxon>Celeribacter</taxon>
    </lineage>
</organism>
<dbReference type="CDD" id="cd00448">
    <property type="entry name" value="YjgF_YER057c_UK114_family"/>
    <property type="match status" value="1"/>
</dbReference>
<dbReference type="RefSeq" id="WP_107720412.1">
    <property type="nucleotide sequence ID" value="NZ_CP028475.1"/>
</dbReference>
<dbReference type="Gene3D" id="3.30.1330.40">
    <property type="entry name" value="RutC-like"/>
    <property type="match status" value="1"/>
</dbReference>
<dbReference type="KEGG" id="cbak:DA792_13650"/>
<dbReference type="SUPFAM" id="SSF55298">
    <property type="entry name" value="YjgF-like"/>
    <property type="match status" value="1"/>
</dbReference>
<sequence length="131" mass="13939">MTTNAINPWNWQYDFGFSHGVEVTAPKRIIEVSGQCATGPDGVPQAPGDMGAQITQAIDNIEAVLKKAGMDLSNIVRIRVFATDVNAALVNWGEVLGRINAADCRPSSTLVGTTGLFHPDLMVEIEATAAE</sequence>
<gene>
    <name evidence="1" type="ORF">DA792_13650</name>
</gene>
<dbReference type="PANTHER" id="PTHR43857:SF1">
    <property type="entry name" value="YJGH FAMILY PROTEIN"/>
    <property type="match status" value="1"/>
</dbReference>
<evidence type="ECO:0000313" key="2">
    <source>
        <dbReference type="Proteomes" id="UP000241447"/>
    </source>
</evidence>
<name>A0A2R4M4M3_9RHOB</name>
<reference evidence="1 2" key="1">
    <citation type="submission" date="2018-03" db="EMBL/GenBank/DDBJ databases">
        <title>The Complete Genome of Celeribacter baekdonensis strain LH4, a Thiosulfate-Oxidizing Alphaproteobacterium Isolated from Gulf of Mexico Continental Slope Sediments.</title>
        <authorList>
            <person name="Flood B.E."/>
            <person name="Bailey J.V."/>
            <person name="Leprich D."/>
        </authorList>
    </citation>
    <scope>NUCLEOTIDE SEQUENCE [LARGE SCALE GENOMIC DNA]</scope>
    <source>
        <strain evidence="1 2">LH4</strain>
    </source>
</reference>
<dbReference type="OrthoDB" id="9809792at2"/>
<dbReference type="Proteomes" id="UP000241447">
    <property type="component" value="Chromosome"/>
</dbReference>
<dbReference type="InterPro" id="IPR035959">
    <property type="entry name" value="RutC-like_sf"/>
</dbReference>
<evidence type="ECO:0000313" key="1">
    <source>
        <dbReference type="EMBL" id="AVW91992.1"/>
    </source>
</evidence>
<protein>
    <submittedName>
        <fullName evidence="1">Enamine deaminase RidA</fullName>
    </submittedName>
</protein>
<dbReference type="PANTHER" id="PTHR43857">
    <property type="entry name" value="BLR7761 PROTEIN"/>
    <property type="match status" value="1"/>
</dbReference>
<accession>A0A2R4M4M3</accession>
<proteinExistence type="predicted"/>
<dbReference type="InterPro" id="IPR006175">
    <property type="entry name" value="YjgF/YER057c/UK114"/>
</dbReference>